<feature type="region of interest" description="Disordered" evidence="1">
    <location>
        <begin position="333"/>
        <end position="372"/>
    </location>
</feature>
<name>U6LJQ2_9EIME</name>
<evidence type="ECO:0000256" key="1">
    <source>
        <dbReference type="SAM" id="MobiDB-lite"/>
    </source>
</evidence>
<gene>
    <name evidence="2" type="ORF">EBH_0026400</name>
</gene>
<dbReference type="AlphaFoldDB" id="U6LJQ2"/>
<dbReference type="Gene3D" id="1.20.5.2050">
    <property type="match status" value="1"/>
</dbReference>
<sequence length="457" mass="49570">MFKFGKNFEAPDSSAFADHLAAAEAAAELEGRPKPTRTGRGLPLRERKVYRNLARYTPRVQGLTFDHNQIRWISYWKNEQNKQVQKHFPVSRFGFFGARLMALEERNRIQGWPLFADEAFHLIEGLKVFVKSNPEYAAALLQGGELDPVTGEIHLNVYAEQVLKSCSATLEERIAASLATGLRALPPQVDAGGRNQRSKPTTTAATAATAAGATRQPSPVALSQEEEDWSAHRKATLGVATRRQRAARLRTATRRSAVTSNPADKRGAAPPQLACSGGQEEAGISLPGFETKTKETQQAPEPGMATYADVLARAYALSMGGIKLDAATAHDQALSTVHSQKEPWPSPSPHCRNSEVQPAAPPATAGTVYLEGGGADSSVSSRLVSMASSSYEDPEPLAESSGLVEQESDALRDLLNCDVSERTDTGVDWELEGSNTATIVDVSRPTRHPMFRQPRIF</sequence>
<reference evidence="2" key="1">
    <citation type="submission" date="2013-10" db="EMBL/GenBank/DDBJ databases">
        <title>Genomic analysis of the causative agents of coccidiosis in chickens.</title>
        <authorList>
            <person name="Reid A.J."/>
            <person name="Blake D."/>
            <person name="Billington K."/>
            <person name="Browne H."/>
            <person name="Dunn M."/>
            <person name="Hung S."/>
            <person name="Kawahara F."/>
            <person name="Miranda-Saavedra D."/>
            <person name="Mourier T."/>
            <person name="Nagra H."/>
            <person name="Otto T.D."/>
            <person name="Rawlings N."/>
            <person name="Sanchez A."/>
            <person name="Sanders M."/>
            <person name="Subramaniam C."/>
            <person name="Tay Y."/>
            <person name="Dear P."/>
            <person name="Doerig C."/>
            <person name="Gruber A."/>
            <person name="Parkinson J."/>
            <person name="Shirley M."/>
            <person name="Wan K.L."/>
            <person name="Berriman M."/>
            <person name="Tomley F."/>
            <person name="Pain A."/>
        </authorList>
    </citation>
    <scope>NUCLEOTIDE SEQUENCE [LARGE SCALE GENOMIC DNA]</scope>
    <source>
        <strain evidence="2">Houghton</strain>
    </source>
</reference>
<feature type="compositionally biased region" description="Basic residues" evidence="1">
    <location>
        <begin position="242"/>
        <end position="253"/>
    </location>
</feature>
<proteinExistence type="predicted"/>
<feature type="compositionally biased region" description="Low complexity" evidence="1">
    <location>
        <begin position="201"/>
        <end position="214"/>
    </location>
</feature>
<dbReference type="Proteomes" id="UP000030750">
    <property type="component" value="Unassembled WGS sequence"/>
</dbReference>
<feature type="region of interest" description="Disordered" evidence="1">
    <location>
        <begin position="185"/>
        <end position="284"/>
    </location>
</feature>
<dbReference type="VEuPathDB" id="ToxoDB:EBH_0026400"/>
<keyword evidence="3" id="KW-1185">Reference proteome</keyword>
<evidence type="ECO:0000313" key="3">
    <source>
        <dbReference type="Proteomes" id="UP000030750"/>
    </source>
</evidence>
<feature type="region of interest" description="Disordered" evidence="1">
    <location>
        <begin position="385"/>
        <end position="404"/>
    </location>
</feature>
<evidence type="ECO:0000313" key="2">
    <source>
        <dbReference type="EMBL" id="CDJ49468.1"/>
    </source>
</evidence>
<accession>U6LJQ2</accession>
<dbReference type="EMBL" id="HG711696">
    <property type="protein sequence ID" value="CDJ49468.1"/>
    <property type="molecule type" value="Genomic_DNA"/>
</dbReference>
<organism evidence="2 3">
    <name type="scientific">Eimeria brunetti</name>
    <dbReference type="NCBI Taxonomy" id="51314"/>
    <lineage>
        <taxon>Eukaryota</taxon>
        <taxon>Sar</taxon>
        <taxon>Alveolata</taxon>
        <taxon>Apicomplexa</taxon>
        <taxon>Conoidasida</taxon>
        <taxon>Coccidia</taxon>
        <taxon>Eucoccidiorida</taxon>
        <taxon>Eimeriorina</taxon>
        <taxon>Eimeriidae</taxon>
        <taxon>Eimeria</taxon>
    </lineage>
</organism>
<protein>
    <submittedName>
        <fullName evidence="2">Chromosome III, complete sequence, related</fullName>
    </submittedName>
</protein>
<dbReference type="OrthoDB" id="387736at2759"/>
<reference evidence="2" key="2">
    <citation type="submission" date="2013-10" db="EMBL/GenBank/DDBJ databases">
        <authorList>
            <person name="Aslett M."/>
        </authorList>
    </citation>
    <scope>NUCLEOTIDE SEQUENCE [LARGE SCALE GENOMIC DNA]</scope>
    <source>
        <strain evidence="2">Houghton</strain>
    </source>
</reference>